<keyword evidence="1" id="KW-0812">Transmembrane</keyword>
<dbReference type="EMBL" id="MHQY01000016">
    <property type="protein sequence ID" value="OHA13845.1"/>
    <property type="molecule type" value="Genomic_DNA"/>
</dbReference>
<reference evidence="2 3" key="1">
    <citation type="journal article" date="2016" name="Nat. Commun.">
        <title>Thousands of microbial genomes shed light on interconnected biogeochemical processes in an aquifer system.</title>
        <authorList>
            <person name="Anantharaman K."/>
            <person name="Brown C.T."/>
            <person name="Hug L.A."/>
            <person name="Sharon I."/>
            <person name="Castelle C.J."/>
            <person name="Probst A.J."/>
            <person name="Thomas B.C."/>
            <person name="Singh A."/>
            <person name="Wilkins M.J."/>
            <person name="Karaoz U."/>
            <person name="Brodie E.L."/>
            <person name="Williams K.H."/>
            <person name="Hubbard S.S."/>
            <person name="Banfield J.F."/>
        </authorList>
    </citation>
    <scope>NUCLEOTIDE SEQUENCE [LARGE SCALE GENOMIC DNA]</scope>
</reference>
<evidence type="ECO:0000256" key="1">
    <source>
        <dbReference type="SAM" id="Phobius"/>
    </source>
</evidence>
<proteinExistence type="predicted"/>
<dbReference type="AlphaFoldDB" id="A0A1G2LQF7"/>
<dbReference type="Proteomes" id="UP000177171">
    <property type="component" value="Unassembled WGS sequence"/>
</dbReference>
<sequence>MIKFKEGTAKHLKLIFSYALTSLFIPLLALSQTITDCSSLVNFIEVNIGNTLQAIIGAVAVIMILFAAFKYLTAGDDAQKVKAAHATITWAVVGVAVAIMAYALITIVVSMLGGSLACP</sequence>
<dbReference type="InterPro" id="IPR043993">
    <property type="entry name" value="T4SS_pilin"/>
</dbReference>
<dbReference type="Pfam" id="PF18895">
    <property type="entry name" value="T4SS_pilin"/>
    <property type="match status" value="1"/>
</dbReference>
<keyword evidence="1" id="KW-1133">Transmembrane helix</keyword>
<feature type="transmembrane region" description="Helical" evidence="1">
    <location>
        <begin position="51"/>
        <end position="69"/>
    </location>
</feature>
<evidence type="ECO:0000313" key="2">
    <source>
        <dbReference type="EMBL" id="OHA13845.1"/>
    </source>
</evidence>
<name>A0A1G2LQF7_9BACT</name>
<protein>
    <submittedName>
        <fullName evidence="2">Uncharacterized protein</fullName>
    </submittedName>
</protein>
<feature type="transmembrane region" description="Helical" evidence="1">
    <location>
        <begin position="12"/>
        <end position="31"/>
    </location>
</feature>
<comment type="caution">
    <text evidence="2">The sequence shown here is derived from an EMBL/GenBank/DDBJ whole genome shotgun (WGS) entry which is preliminary data.</text>
</comment>
<gene>
    <name evidence="2" type="ORF">A3G49_04540</name>
</gene>
<feature type="transmembrane region" description="Helical" evidence="1">
    <location>
        <begin position="90"/>
        <end position="113"/>
    </location>
</feature>
<accession>A0A1G2LQF7</accession>
<keyword evidence="1" id="KW-0472">Membrane</keyword>
<evidence type="ECO:0000313" key="3">
    <source>
        <dbReference type="Proteomes" id="UP000177171"/>
    </source>
</evidence>
<organism evidence="2 3">
    <name type="scientific">Candidatus Sungbacteria bacterium RIFCSPLOWO2_12_FULL_41_11</name>
    <dbReference type="NCBI Taxonomy" id="1802286"/>
    <lineage>
        <taxon>Bacteria</taxon>
        <taxon>Candidatus Sungiibacteriota</taxon>
    </lineage>
</organism>